<evidence type="ECO:0000256" key="1">
    <source>
        <dbReference type="SAM" id="SignalP"/>
    </source>
</evidence>
<organism evidence="2 3">
    <name type="scientific">Bdellovibrio svalbardensis</name>
    <dbReference type="NCBI Taxonomy" id="2972972"/>
    <lineage>
        <taxon>Bacteria</taxon>
        <taxon>Pseudomonadati</taxon>
        <taxon>Bdellovibrionota</taxon>
        <taxon>Bdellovibrionia</taxon>
        <taxon>Bdellovibrionales</taxon>
        <taxon>Pseudobdellovibrionaceae</taxon>
        <taxon>Bdellovibrio</taxon>
    </lineage>
</organism>
<comment type="caution">
    <text evidence="2">The sequence shown here is derived from an EMBL/GenBank/DDBJ whole genome shotgun (WGS) entry which is preliminary data.</text>
</comment>
<name>A0ABT6DJD8_9BACT</name>
<evidence type="ECO:0000313" key="3">
    <source>
        <dbReference type="Proteomes" id="UP001152321"/>
    </source>
</evidence>
<sequence>MSRLILLLSLFSLVSCATKPAEQRPPPDIVGLVSLFDDQLPISSEANSKGKERTISTTSWALNDVFINEYDNQLREQYRNGLRINLDAKTVSDLKTEARNLKDIYLGDRWQILTQYVLSEASKQGAKYLIIVHPVANNTYKQYKAGYGIHCVNSPSKESESMAYFLMRSELWNVATKKIEATSTLTPDQLAVPVLKSCAAFNKMKSEKISEEFKPLFQELVSRGTDLNLQGLGIKNSLQ</sequence>
<proteinExistence type="predicted"/>
<protein>
    <recommendedName>
        <fullName evidence="4">Lipoprotein</fullName>
    </recommendedName>
</protein>
<feature type="chain" id="PRO_5045923088" description="Lipoprotein" evidence="1">
    <location>
        <begin position="18"/>
        <end position="239"/>
    </location>
</feature>
<keyword evidence="3" id="KW-1185">Reference proteome</keyword>
<evidence type="ECO:0000313" key="2">
    <source>
        <dbReference type="EMBL" id="MDG0816974.1"/>
    </source>
</evidence>
<dbReference type="EMBL" id="JANRMI010000003">
    <property type="protein sequence ID" value="MDG0816974.1"/>
    <property type="molecule type" value="Genomic_DNA"/>
</dbReference>
<feature type="signal peptide" evidence="1">
    <location>
        <begin position="1"/>
        <end position="17"/>
    </location>
</feature>
<evidence type="ECO:0008006" key="4">
    <source>
        <dbReference type="Google" id="ProtNLM"/>
    </source>
</evidence>
<dbReference type="Proteomes" id="UP001152321">
    <property type="component" value="Unassembled WGS sequence"/>
</dbReference>
<accession>A0ABT6DJD8</accession>
<dbReference type="RefSeq" id="WP_277578451.1">
    <property type="nucleotide sequence ID" value="NZ_JANRMI010000003.1"/>
</dbReference>
<dbReference type="PROSITE" id="PS51257">
    <property type="entry name" value="PROKAR_LIPOPROTEIN"/>
    <property type="match status" value="1"/>
</dbReference>
<keyword evidence="1" id="KW-0732">Signal</keyword>
<reference evidence="2" key="1">
    <citation type="submission" date="2022-08" db="EMBL/GenBank/DDBJ databases">
        <title>Novel Bdellovibrio Species Isolated from Svalbard: Designation Bdellovibrio svalbardensis.</title>
        <authorList>
            <person name="Mitchell R.J."/>
            <person name="Choi S.Y."/>
        </authorList>
    </citation>
    <scope>NUCLEOTIDE SEQUENCE</scope>
    <source>
        <strain evidence="2">PAP01</strain>
    </source>
</reference>
<gene>
    <name evidence="2" type="ORF">NWE73_11400</name>
</gene>